<dbReference type="PANTHER" id="PTHR10815:SF13">
    <property type="entry name" value="METHYLATED-DNA--PROTEIN-CYSTEINE METHYLTRANSFERASE"/>
    <property type="match status" value="1"/>
</dbReference>
<protein>
    <submittedName>
        <fullName evidence="8">Methylated-DNA-[protein]-cysteine S-methyltransferase</fullName>
    </submittedName>
</protein>
<dbReference type="Pfam" id="PF01035">
    <property type="entry name" value="DNA_binding_1"/>
    <property type="match status" value="1"/>
</dbReference>
<evidence type="ECO:0000256" key="5">
    <source>
        <dbReference type="ARBA" id="ARBA00023204"/>
    </source>
</evidence>
<keyword evidence="5" id="KW-0234">DNA repair</keyword>
<dbReference type="AlphaFoldDB" id="A0A4R3XV10"/>
<evidence type="ECO:0000256" key="4">
    <source>
        <dbReference type="ARBA" id="ARBA00022763"/>
    </source>
</evidence>
<sequence length="156" mass="17019">MKTYQAKFVTPFSVLGILTEENTLVGIDFLPLNTLPLAPQDEVSTAACEQIAIYLQDAGYCFNLPMSLRNATPHRMKVWESLKNIPSGSVLHYGELAKTLHSSPRAVGQACGANPVPIIIPCHRVLAKNGLGGFMSHSGGDPLQIKKWLLRHEGIQ</sequence>
<evidence type="ECO:0000313" key="9">
    <source>
        <dbReference type="Proteomes" id="UP000295367"/>
    </source>
</evidence>
<keyword evidence="2 8" id="KW-0489">Methyltransferase</keyword>
<evidence type="ECO:0000256" key="1">
    <source>
        <dbReference type="ARBA" id="ARBA00001286"/>
    </source>
</evidence>
<dbReference type="InterPro" id="IPR036388">
    <property type="entry name" value="WH-like_DNA-bd_sf"/>
</dbReference>
<dbReference type="GO" id="GO:0032259">
    <property type="term" value="P:methylation"/>
    <property type="evidence" value="ECO:0007669"/>
    <property type="project" value="UniProtKB-KW"/>
</dbReference>
<evidence type="ECO:0000256" key="6">
    <source>
        <dbReference type="ARBA" id="ARBA00049348"/>
    </source>
</evidence>
<keyword evidence="4" id="KW-0227">DNA damage</keyword>
<comment type="catalytic activity">
    <reaction evidence="6">
        <text>a 6-O-methyl-2'-deoxyguanosine in DNA + L-cysteinyl-[protein] = S-methyl-L-cysteinyl-[protein] + a 2'-deoxyguanosine in DNA</text>
        <dbReference type="Rhea" id="RHEA:24000"/>
        <dbReference type="Rhea" id="RHEA-COMP:10131"/>
        <dbReference type="Rhea" id="RHEA-COMP:10132"/>
        <dbReference type="Rhea" id="RHEA-COMP:11367"/>
        <dbReference type="Rhea" id="RHEA-COMP:11368"/>
        <dbReference type="ChEBI" id="CHEBI:29950"/>
        <dbReference type="ChEBI" id="CHEBI:82612"/>
        <dbReference type="ChEBI" id="CHEBI:85445"/>
        <dbReference type="ChEBI" id="CHEBI:85448"/>
        <dbReference type="EC" id="2.1.1.63"/>
    </reaction>
</comment>
<gene>
    <name evidence="8" type="ORF">EDC63_11725</name>
</gene>
<keyword evidence="9" id="KW-1185">Reference proteome</keyword>
<dbReference type="RefSeq" id="WP_124944855.1">
    <property type="nucleotide sequence ID" value="NZ_BHVT01000003.1"/>
</dbReference>
<dbReference type="InterPro" id="IPR001497">
    <property type="entry name" value="MethylDNA_cys_MeTrfase_AS"/>
</dbReference>
<accession>A0A4R3XV10</accession>
<keyword evidence="3 8" id="KW-0808">Transferase</keyword>
<reference evidence="8 9" key="1">
    <citation type="submission" date="2019-03" db="EMBL/GenBank/DDBJ databases">
        <title>Genomic Encyclopedia of Type Strains, Phase IV (KMG-IV): sequencing the most valuable type-strain genomes for metagenomic binning, comparative biology and taxonomic classification.</title>
        <authorList>
            <person name="Goeker M."/>
        </authorList>
    </citation>
    <scope>NUCLEOTIDE SEQUENCE [LARGE SCALE GENOMIC DNA]</scope>
    <source>
        <strain evidence="8 9">DSM 100309</strain>
    </source>
</reference>
<evidence type="ECO:0000259" key="7">
    <source>
        <dbReference type="Pfam" id="PF01035"/>
    </source>
</evidence>
<dbReference type="InterPro" id="IPR036217">
    <property type="entry name" value="MethylDNA_cys_MeTrfase_DNAb"/>
</dbReference>
<proteinExistence type="predicted"/>
<dbReference type="GO" id="GO:0003908">
    <property type="term" value="F:methylated-DNA-[protein]-cysteine S-methyltransferase activity"/>
    <property type="evidence" value="ECO:0007669"/>
    <property type="project" value="UniProtKB-EC"/>
</dbReference>
<dbReference type="Proteomes" id="UP000295367">
    <property type="component" value="Unassembled WGS sequence"/>
</dbReference>
<organism evidence="8 9">
    <name type="scientific">Sulfurirhabdus autotrophica</name>
    <dbReference type="NCBI Taxonomy" id="1706046"/>
    <lineage>
        <taxon>Bacteria</taxon>
        <taxon>Pseudomonadati</taxon>
        <taxon>Pseudomonadota</taxon>
        <taxon>Betaproteobacteria</taxon>
        <taxon>Nitrosomonadales</taxon>
        <taxon>Sulfuricellaceae</taxon>
        <taxon>Sulfurirhabdus</taxon>
    </lineage>
</organism>
<evidence type="ECO:0000313" key="8">
    <source>
        <dbReference type="EMBL" id="TCV82990.1"/>
    </source>
</evidence>
<feature type="domain" description="Methylated-DNA-[protein]-cysteine S-methyltransferase DNA binding" evidence="7">
    <location>
        <begin position="75"/>
        <end position="155"/>
    </location>
</feature>
<evidence type="ECO:0000256" key="3">
    <source>
        <dbReference type="ARBA" id="ARBA00022679"/>
    </source>
</evidence>
<dbReference type="NCBIfam" id="TIGR00589">
    <property type="entry name" value="ogt"/>
    <property type="match status" value="1"/>
</dbReference>
<dbReference type="SUPFAM" id="SSF46767">
    <property type="entry name" value="Methylated DNA-protein cysteine methyltransferase, C-terminal domain"/>
    <property type="match status" value="1"/>
</dbReference>
<dbReference type="InterPro" id="IPR014048">
    <property type="entry name" value="MethylDNA_cys_MeTrfase_DNA-bd"/>
</dbReference>
<name>A0A4R3XV10_9PROT</name>
<dbReference type="OrthoDB" id="9802228at2"/>
<dbReference type="Gene3D" id="1.10.10.10">
    <property type="entry name" value="Winged helix-like DNA-binding domain superfamily/Winged helix DNA-binding domain"/>
    <property type="match status" value="1"/>
</dbReference>
<dbReference type="EMBL" id="SMCO01000017">
    <property type="protein sequence ID" value="TCV82990.1"/>
    <property type="molecule type" value="Genomic_DNA"/>
</dbReference>
<comment type="caution">
    <text evidence="8">The sequence shown here is derived from an EMBL/GenBank/DDBJ whole genome shotgun (WGS) entry which is preliminary data.</text>
</comment>
<dbReference type="GO" id="GO:0006281">
    <property type="term" value="P:DNA repair"/>
    <property type="evidence" value="ECO:0007669"/>
    <property type="project" value="UniProtKB-KW"/>
</dbReference>
<dbReference type="PROSITE" id="PS00374">
    <property type="entry name" value="MGMT"/>
    <property type="match status" value="1"/>
</dbReference>
<dbReference type="PANTHER" id="PTHR10815">
    <property type="entry name" value="METHYLATED-DNA--PROTEIN-CYSTEINE METHYLTRANSFERASE"/>
    <property type="match status" value="1"/>
</dbReference>
<comment type="catalytic activity">
    <reaction evidence="1">
        <text>a 4-O-methyl-thymidine in DNA + L-cysteinyl-[protein] = a thymidine in DNA + S-methyl-L-cysteinyl-[protein]</text>
        <dbReference type="Rhea" id="RHEA:53428"/>
        <dbReference type="Rhea" id="RHEA-COMP:10131"/>
        <dbReference type="Rhea" id="RHEA-COMP:10132"/>
        <dbReference type="Rhea" id="RHEA-COMP:13555"/>
        <dbReference type="Rhea" id="RHEA-COMP:13556"/>
        <dbReference type="ChEBI" id="CHEBI:29950"/>
        <dbReference type="ChEBI" id="CHEBI:82612"/>
        <dbReference type="ChEBI" id="CHEBI:137386"/>
        <dbReference type="ChEBI" id="CHEBI:137387"/>
        <dbReference type="EC" id="2.1.1.63"/>
    </reaction>
</comment>
<evidence type="ECO:0000256" key="2">
    <source>
        <dbReference type="ARBA" id="ARBA00022603"/>
    </source>
</evidence>
<dbReference type="CDD" id="cd06445">
    <property type="entry name" value="ATase"/>
    <property type="match status" value="1"/>
</dbReference>